<proteinExistence type="predicted"/>
<dbReference type="PROSITE" id="PS50110">
    <property type="entry name" value="RESPONSE_REGULATORY"/>
    <property type="match status" value="1"/>
</dbReference>
<dbReference type="InterPro" id="IPR039420">
    <property type="entry name" value="WalR-like"/>
</dbReference>
<dbReference type="SMART" id="SM00448">
    <property type="entry name" value="REC"/>
    <property type="match status" value="1"/>
</dbReference>
<dbReference type="InterPro" id="IPR001789">
    <property type="entry name" value="Sig_transdc_resp-reg_receiver"/>
</dbReference>
<keyword evidence="2" id="KW-0238">DNA-binding</keyword>
<evidence type="ECO:0000313" key="6">
    <source>
        <dbReference type="EMBL" id="CAA9325496.1"/>
    </source>
</evidence>
<evidence type="ECO:0000259" key="5">
    <source>
        <dbReference type="PROSITE" id="PS50110"/>
    </source>
</evidence>
<accession>A0A6J4L8F1</accession>
<feature type="modified residue" description="4-aspartylphosphate" evidence="3">
    <location>
        <position position="62"/>
    </location>
</feature>
<feature type="domain" description="Response regulatory" evidence="5">
    <location>
        <begin position="11"/>
        <end position="125"/>
    </location>
</feature>
<dbReference type="PROSITE" id="PS50043">
    <property type="entry name" value="HTH_LUXR_2"/>
    <property type="match status" value="1"/>
</dbReference>
<dbReference type="SMART" id="SM00421">
    <property type="entry name" value="HTH_LUXR"/>
    <property type="match status" value="1"/>
</dbReference>
<dbReference type="Gene3D" id="3.40.50.2300">
    <property type="match status" value="1"/>
</dbReference>
<dbReference type="SUPFAM" id="SSF46894">
    <property type="entry name" value="C-terminal effector domain of the bipartite response regulators"/>
    <property type="match status" value="1"/>
</dbReference>
<feature type="domain" description="HTH luxR-type" evidence="4">
    <location>
        <begin position="144"/>
        <end position="209"/>
    </location>
</feature>
<dbReference type="GO" id="GO:0000160">
    <property type="term" value="P:phosphorelay signal transduction system"/>
    <property type="evidence" value="ECO:0007669"/>
    <property type="project" value="InterPro"/>
</dbReference>
<dbReference type="InterPro" id="IPR011006">
    <property type="entry name" value="CheY-like_superfamily"/>
</dbReference>
<dbReference type="GO" id="GO:0006355">
    <property type="term" value="P:regulation of DNA-templated transcription"/>
    <property type="evidence" value="ECO:0007669"/>
    <property type="project" value="InterPro"/>
</dbReference>
<dbReference type="InterPro" id="IPR058245">
    <property type="entry name" value="NreC/VraR/RcsB-like_REC"/>
</dbReference>
<dbReference type="Pfam" id="PF00196">
    <property type="entry name" value="GerE"/>
    <property type="match status" value="1"/>
</dbReference>
<dbReference type="InterPro" id="IPR000792">
    <property type="entry name" value="Tscrpt_reg_LuxR_C"/>
</dbReference>
<dbReference type="EMBL" id="CADCTY010000572">
    <property type="protein sequence ID" value="CAA9325496.1"/>
    <property type="molecule type" value="Genomic_DNA"/>
</dbReference>
<dbReference type="SUPFAM" id="SSF52172">
    <property type="entry name" value="CheY-like"/>
    <property type="match status" value="1"/>
</dbReference>
<dbReference type="GO" id="GO:0003677">
    <property type="term" value="F:DNA binding"/>
    <property type="evidence" value="ECO:0007669"/>
    <property type="project" value="UniProtKB-KW"/>
</dbReference>
<evidence type="ECO:0000256" key="1">
    <source>
        <dbReference type="ARBA" id="ARBA00022553"/>
    </source>
</evidence>
<protein>
    <recommendedName>
        <fullName evidence="7">Two-component transcriptional response regulator, LuxR family</fullName>
    </recommendedName>
</protein>
<dbReference type="CDD" id="cd06170">
    <property type="entry name" value="LuxR_C_like"/>
    <property type="match status" value="1"/>
</dbReference>
<evidence type="ECO:0008006" key="7">
    <source>
        <dbReference type="Google" id="ProtNLM"/>
    </source>
</evidence>
<dbReference type="PANTHER" id="PTHR43214:SF17">
    <property type="entry name" value="TRANSCRIPTIONAL REGULATORY PROTEIN RCSB"/>
    <property type="match status" value="1"/>
</dbReference>
<dbReference type="PANTHER" id="PTHR43214">
    <property type="entry name" value="TWO-COMPONENT RESPONSE REGULATOR"/>
    <property type="match status" value="1"/>
</dbReference>
<organism evidence="6">
    <name type="scientific">uncultured Leptolyngbya sp</name>
    <dbReference type="NCBI Taxonomy" id="332963"/>
    <lineage>
        <taxon>Bacteria</taxon>
        <taxon>Bacillati</taxon>
        <taxon>Cyanobacteriota</taxon>
        <taxon>Cyanophyceae</taxon>
        <taxon>Leptolyngbyales</taxon>
        <taxon>Leptolyngbyaceae</taxon>
        <taxon>Leptolyngbya group</taxon>
        <taxon>Leptolyngbya</taxon>
        <taxon>environmental samples</taxon>
    </lineage>
</organism>
<keyword evidence="1 3" id="KW-0597">Phosphoprotein</keyword>
<gene>
    <name evidence="6" type="ORF">AVDCRST_MAG94-1651</name>
</gene>
<dbReference type="Pfam" id="PF00072">
    <property type="entry name" value="Response_reg"/>
    <property type="match status" value="1"/>
</dbReference>
<dbReference type="InterPro" id="IPR016032">
    <property type="entry name" value="Sig_transdc_resp-reg_C-effctor"/>
</dbReference>
<reference evidence="6" key="1">
    <citation type="submission" date="2020-02" db="EMBL/GenBank/DDBJ databases">
        <authorList>
            <person name="Meier V. D."/>
        </authorList>
    </citation>
    <scope>NUCLEOTIDE SEQUENCE</scope>
    <source>
        <strain evidence="6">AVDCRST_MAG94</strain>
    </source>
</reference>
<dbReference type="AlphaFoldDB" id="A0A6J4L8F1"/>
<name>A0A6J4L8F1_9CYAN</name>
<evidence type="ECO:0000256" key="2">
    <source>
        <dbReference type="ARBA" id="ARBA00023125"/>
    </source>
</evidence>
<evidence type="ECO:0000256" key="3">
    <source>
        <dbReference type="PROSITE-ProRule" id="PRU00169"/>
    </source>
</evidence>
<sequence length="213" mass="23626">MSGSKAMAAIRVLIADDHPIVQRGLKDVIDAQPHLQMVAAASSFQELVEVLPTAVPDVLILDLSGMGSAPLPLMERLRRDYPDVGVVIFSSFVDSVPEMFNAGARGYVAKEELDHHLVTAITMVHRGKQFLSPVAENYLARCQGRRGPSELSDQQKTAVKYAAQGLNTKQIADQMGLEEHTVFNYITLAKRKTGCATRLELIEWYRRNYLSDE</sequence>
<dbReference type="CDD" id="cd17535">
    <property type="entry name" value="REC_NarL-like"/>
    <property type="match status" value="1"/>
</dbReference>
<evidence type="ECO:0000259" key="4">
    <source>
        <dbReference type="PROSITE" id="PS50043"/>
    </source>
</evidence>